<reference evidence="7 8" key="1">
    <citation type="submission" date="2020-07" db="EMBL/GenBank/DDBJ databases">
        <title>Gai3-2, isolated from salt lake.</title>
        <authorList>
            <person name="Cui H."/>
            <person name="Shi X."/>
        </authorList>
    </citation>
    <scope>NUCLEOTIDE SEQUENCE [LARGE SCALE GENOMIC DNA]</scope>
    <source>
        <strain evidence="7 8">Gai3-2</strain>
    </source>
</reference>
<comment type="subcellular location">
    <subcellularLocation>
        <location evidence="1">Membrane</location>
    </subcellularLocation>
</comment>
<evidence type="ECO:0000256" key="5">
    <source>
        <dbReference type="SAM" id="MobiDB-lite"/>
    </source>
</evidence>
<evidence type="ECO:0000313" key="8">
    <source>
        <dbReference type="Proteomes" id="UP000509750"/>
    </source>
</evidence>
<dbReference type="GO" id="GO:0006465">
    <property type="term" value="P:signal peptide processing"/>
    <property type="evidence" value="ECO:0007669"/>
    <property type="project" value="InterPro"/>
</dbReference>
<evidence type="ECO:0000256" key="6">
    <source>
        <dbReference type="SAM" id="Phobius"/>
    </source>
</evidence>
<evidence type="ECO:0000256" key="3">
    <source>
        <dbReference type="ARBA" id="ARBA00022989"/>
    </source>
</evidence>
<keyword evidence="3 6" id="KW-1133">Transmembrane helix</keyword>
<evidence type="ECO:0000256" key="2">
    <source>
        <dbReference type="ARBA" id="ARBA00022692"/>
    </source>
</evidence>
<evidence type="ECO:0000256" key="4">
    <source>
        <dbReference type="ARBA" id="ARBA00023136"/>
    </source>
</evidence>
<protein>
    <submittedName>
        <fullName evidence="7">S26 family signal peptidase</fullName>
    </submittedName>
</protein>
<dbReference type="GO" id="GO:0016020">
    <property type="term" value="C:membrane"/>
    <property type="evidence" value="ECO:0007669"/>
    <property type="project" value="UniProtKB-SubCell"/>
</dbReference>
<keyword evidence="2 6" id="KW-0812">Transmembrane</keyword>
<dbReference type="GO" id="GO:0004252">
    <property type="term" value="F:serine-type endopeptidase activity"/>
    <property type="evidence" value="ECO:0007669"/>
    <property type="project" value="InterPro"/>
</dbReference>
<dbReference type="SUPFAM" id="SSF51306">
    <property type="entry name" value="LexA/Signal peptidase"/>
    <property type="match status" value="1"/>
</dbReference>
<dbReference type="OrthoDB" id="4822at2157"/>
<dbReference type="RefSeq" id="WP_179169840.1">
    <property type="nucleotide sequence ID" value="NZ_CP058529.1"/>
</dbReference>
<dbReference type="CDD" id="cd06530">
    <property type="entry name" value="S26_SPase_I"/>
    <property type="match status" value="1"/>
</dbReference>
<dbReference type="PANTHER" id="PTHR10806:SF6">
    <property type="entry name" value="SIGNAL PEPTIDASE COMPLEX CATALYTIC SUBUNIT SEC11"/>
    <property type="match status" value="1"/>
</dbReference>
<dbReference type="Proteomes" id="UP000509750">
    <property type="component" value="Chromosome"/>
</dbReference>
<name>A0A7D5GCK4_9EURY</name>
<dbReference type="InterPro" id="IPR001733">
    <property type="entry name" value="Peptidase_S26B"/>
</dbReference>
<keyword evidence="8" id="KW-1185">Reference proteome</keyword>
<feature type="compositionally biased region" description="Polar residues" evidence="5">
    <location>
        <begin position="252"/>
        <end position="284"/>
    </location>
</feature>
<dbReference type="AlphaFoldDB" id="A0A7D5GCK4"/>
<feature type="transmembrane region" description="Helical" evidence="6">
    <location>
        <begin position="30"/>
        <end position="51"/>
    </location>
</feature>
<evidence type="ECO:0000313" key="7">
    <source>
        <dbReference type="EMBL" id="QLG28265.1"/>
    </source>
</evidence>
<dbReference type="EMBL" id="CP058529">
    <property type="protein sequence ID" value="QLG28265.1"/>
    <property type="molecule type" value="Genomic_DNA"/>
</dbReference>
<dbReference type="KEGG" id="halg:HUG10_12210"/>
<keyword evidence="4 6" id="KW-0472">Membrane</keyword>
<dbReference type="GeneID" id="56029609"/>
<organism evidence="7 8">
    <name type="scientific">Halorarum halophilum</name>
    <dbReference type="NCBI Taxonomy" id="2743090"/>
    <lineage>
        <taxon>Archaea</taxon>
        <taxon>Methanobacteriati</taxon>
        <taxon>Methanobacteriota</taxon>
        <taxon>Stenosarchaea group</taxon>
        <taxon>Halobacteria</taxon>
        <taxon>Halobacteriales</taxon>
        <taxon>Haloferacaceae</taxon>
        <taxon>Halorarum</taxon>
    </lineage>
</organism>
<dbReference type="InterPro" id="IPR019533">
    <property type="entry name" value="Peptidase_S26"/>
</dbReference>
<dbReference type="PANTHER" id="PTHR10806">
    <property type="entry name" value="SIGNAL PEPTIDASE COMPLEX CATALYTIC SUBUNIT SEC11"/>
    <property type="match status" value="1"/>
</dbReference>
<dbReference type="InterPro" id="IPR036286">
    <property type="entry name" value="LexA/Signal_pep-like_sf"/>
</dbReference>
<proteinExistence type="predicted"/>
<gene>
    <name evidence="7" type="ORF">HUG10_12210</name>
</gene>
<accession>A0A7D5GCK4</accession>
<sequence length="284" mass="30072">MTDDRGSPDGDPLTRFLRADSGPLLFAREVLSSALAVALVGLLLFAIAGVWPPMVAVESPSMEPNMHPGDLVFMTEPDRFSPSFAVGDTGIVTESIGEDQGYRTFDGYGSVIIYQTPDRERRGQSPIIHRAHLHVEEGENWFDQANPDYVEGDSCEEVRYCPAPYDGFITKGDNNAQYDQALNIARPVKTEWVRGIARVRVPYLGWIRLVFSGAATTSPPVPVDAVAGSPGPTGVGGSSAEAAVTDPVETTVPAQVSASEGPSAALSPSVNGSLSSASPSRVPA</sequence>
<feature type="region of interest" description="Disordered" evidence="5">
    <location>
        <begin position="220"/>
        <end position="284"/>
    </location>
</feature>
<evidence type="ECO:0000256" key="1">
    <source>
        <dbReference type="ARBA" id="ARBA00004370"/>
    </source>
</evidence>